<gene>
    <name evidence="2" type="ORF">C8P66_14515</name>
</gene>
<keyword evidence="3" id="KW-1185">Reference proteome</keyword>
<dbReference type="EMBL" id="QKYU01000045">
    <property type="protein sequence ID" value="PZW37615.1"/>
    <property type="molecule type" value="Genomic_DNA"/>
</dbReference>
<dbReference type="InterPro" id="IPR036291">
    <property type="entry name" value="NAD(P)-bd_dom_sf"/>
</dbReference>
<sequence length="139" mass="14846">MVFIDNLYQLGPQSEPRREDMPLTKRGGKPAALAETTRIWMGASDRVRFAALRCTDFYAPGVVVSHLGASALGEVAKGKAAQLGVPPDTPHDFAYVPDIARAALTLLDAPDNAYGQAWNMPCAPTRTPREILQLGAAAA</sequence>
<dbReference type="Proteomes" id="UP000249688">
    <property type="component" value="Unassembled WGS sequence"/>
</dbReference>
<dbReference type="AlphaFoldDB" id="A0A2W7HW77"/>
<dbReference type="SUPFAM" id="SSF51735">
    <property type="entry name" value="NAD(P)-binding Rossmann-fold domains"/>
    <property type="match status" value="1"/>
</dbReference>
<dbReference type="InterPro" id="IPR001509">
    <property type="entry name" value="Epimerase_deHydtase"/>
</dbReference>
<accession>A0A2W7HW77</accession>
<proteinExistence type="predicted"/>
<organism evidence="2 3">
    <name type="scientific">Humitalea rosea</name>
    <dbReference type="NCBI Taxonomy" id="990373"/>
    <lineage>
        <taxon>Bacteria</taxon>
        <taxon>Pseudomonadati</taxon>
        <taxon>Pseudomonadota</taxon>
        <taxon>Alphaproteobacteria</taxon>
        <taxon>Acetobacterales</taxon>
        <taxon>Roseomonadaceae</taxon>
        <taxon>Humitalea</taxon>
    </lineage>
</organism>
<name>A0A2W7HW77_9PROT</name>
<evidence type="ECO:0000259" key="1">
    <source>
        <dbReference type="Pfam" id="PF01370"/>
    </source>
</evidence>
<evidence type="ECO:0000313" key="2">
    <source>
        <dbReference type="EMBL" id="PZW37615.1"/>
    </source>
</evidence>
<feature type="domain" description="NAD-dependent epimerase/dehydratase" evidence="1">
    <location>
        <begin position="40"/>
        <end position="119"/>
    </location>
</feature>
<dbReference type="Gene3D" id="3.40.50.720">
    <property type="entry name" value="NAD(P)-binding Rossmann-like Domain"/>
    <property type="match status" value="1"/>
</dbReference>
<comment type="caution">
    <text evidence="2">The sequence shown here is derived from an EMBL/GenBank/DDBJ whole genome shotgun (WGS) entry which is preliminary data.</text>
</comment>
<dbReference type="Pfam" id="PF01370">
    <property type="entry name" value="Epimerase"/>
    <property type="match status" value="1"/>
</dbReference>
<protein>
    <recommendedName>
        <fullName evidence="1">NAD-dependent epimerase/dehydratase domain-containing protein</fullName>
    </recommendedName>
</protein>
<evidence type="ECO:0000313" key="3">
    <source>
        <dbReference type="Proteomes" id="UP000249688"/>
    </source>
</evidence>
<reference evidence="2 3" key="1">
    <citation type="submission" date="2018-06" db="EMBL/GenBank/DDBJ databases">
        <title>Genomic Encyclopedia of Archaeal and Bacterial Type Strains, Phase II (KMG-II): from individual species to whole genera.</title>
        <authorList>
            <person name="Goeker M."/>
        </authorList>
    </citation>
    <scope>NUCLEOTIDE SEQUENCE [LARGE SCALE GENOMIC DNA]</scope>
    <source>
        <strain evidence="2 3">DSM 24525</strain>
    </source>
</reference>